<evidence type="ECO:0000313" key="2">
    <source>
        <dbReference type="Proteomes" id="UP001168877"/>
    </source>
</evidence>
<dbReference type="Proteomes" id="UP001168877">
    <property type="component" value="Unassembled WGS sequence"/>
</dbReference>
<reference evidence="1" key="2">
    <citation type="submission" date="2023-06" db="EMBL/GenBank/DDBJ databases">
        <authorList>
            <person name="Swenson N.G."/>
            <person name="Wegrzyn J.L."/>
            <person name="Mcevoy S.L."/>
        </authorList>
    </citation>
    <scope>NUCLEOTIDE SEQUENCE</scope>
    <source>
        <strain evidence="1">NS2018</strain>
        <tissue evidence="1">Leaf</tissue>
    </source>
</reference>
<protein>
    <submittedName>
        <fullName evidence="1">Uncharacterized protein</fullName>
    </submittedName>
</protein>
<proteinExistence type="predicted"/>
<reference evidence="1" key="1">
    <citation type="journal article" date="2022" name="Plant J.">
        <title>Strategies of tolerance reflected in two North American maple genomes.</title>
        <authorList>
            <person name="McEvoy S.L."/>
            <person name="Sezen U.U."/>
            <person name="Trouern-Trend A."/>
            <person name="McMahon S.M."/>
            <person name="Schaberg P.G."/>
            <person name="Yang J."/>
            <person name="Wegrzyn J.L."/>
            <person name="Swenson N.G."/>
        </authorList>
    </citation>
    <scope>NUCLEOTIDE SEQUENCE</scope>
    <source>
        <strain evidence="1">NS2018</strain>
    </source>
</reference>
<name>A0AA39S9G7_ACESA</name>
<accession>A0AA39S9G7</accession>
<comment type="caution">
    <text evidence="1">The sequence shown here is derived from an EMBL/GenBank/DDBJ whole genome shotgun (WGS) entry which is preliminary data.</text>
</comment>
<gene>
    <name evidence="1" type="ORF">LWI29_022087</name>
</gene>
<keyword evidence="2" id="KW-1185">Reference proteome</keyword>
<organism evidence="1 2">
    <name type="scientific">Acer saccharum</name>
    <name type="common">Sugar maple</name>
    <dbReference type="NCBI Taxonomy" id="4024"/>
    <lineage>
        <taxon>Eukaryota</taxon>
        <taxon>Viridiplantae</taxon>
        <taxon>Streptophyta</taxon>
        <taxon>Embryophyta</taxon>
        <taxon>Tracheophyta</taxon>
        <taxon>Spermatophyta</taxon>
        <taxon>Magnoliopsida</taxon>
        <taxon>eudicotyledons</taxon>
        <taxon>Gunneridae</taxon>
        <taxon>Pentapetalae</taxon>
        <taxon>rosids</taxon>
        <taxon>malvids</taxon>
        <taxon>Sapindales</taxon>
        <taxon>Sapindaceae</taxon>
        <taxon>Hippocastanoideae</taxon>
        <taxon>Acereae</taxon>
        <taxon>Acer</taxon>
    </lineage>
</organism>
<evidence type="ECO:0000313" key="1">
    <source>
        <dbReference type="EMBL" id="KAK0590047.1"/>
    </source>
</evidence>
<dbReference type="EMBL" id="JAUESC010000381">
    <property type="protein sequence ID" value="KAK0590047.1"/>
    <property type="molecule type" value="Genomic_DNA"/>
</dbReference>
<sequence>MGSVGGMGMMLRGQRMGSRESVYRSSLHDHEHTATRATLFHTFKVAHFSGESYYCDAAWDVRLYSLSFCPFHRLSKDAAAW</sequence>
<dbReference type="AlphaFoldDB" id="A0AA39S9G7"/>